<sequence>MNESASTPETPVPPPPARESRRSGRGLAWLLLLLILLGCLAVGAWYAWRSGWIELPADTGPRRASAGAAAEEMDPDPTERRLEAMEQTARLLEDEQRRLERRLGDASNGLRLVREEALAFSRRAELLEESVNQLSERRARGDAGLRLDEVELLLSLGRQRLELAGDIDAARRAYAAARDVLRNAEDPAYTNLRQSLEQELAALRAVGEDPRDRAVGELAALESALPQLPAPTLMAQDDDATAATPGTAERLLSRLVRVRRSDADDVERVAPAERAAALQALRVELTLARVAAERRDAMAFDDAIGRIETRLGHLFADTPEVRERRERLRALAGRPLDFEVPLLGSTLEQLRGLRLVEPAWAPASPGPADDTDIDVDTGPQTEPAREDAGAAQP</sequence>
<accession>A0A8J8AWZ4</accession>
<keyword evidence="3" id="KW-0808">Transferase</keyword>
<reference evidence="3" key="2">
    <citation type="submission" date="2021-04" db="EMBL/GenBank/DDBJ databases">
        <authorList>
            <person name="Karlyshev A.V."/>
        </authorList>
    </citation>
    <scope>NUCLEOTIDE SEQUENCE</scope>
    <source>
        <strain evidence="3">LMG 29479</strain>
    </source>
</reference>
<dbReference type="EMBL" id="JAGQFT020000005">
    <property type="protein sequence ID" value="MBS7457440.1"/>
    <property type="molecule type" value="Genomic_DNA"/>
</dbReference>
<feature type="compositionally biased region" description="Basic and acidic residues" evidence="1">
    <location>
        <begin position="383"/>
        <end position="393"/>
    </location>
</feature>
<keyword evidence="2" id="KW-1133">Transmembrane helix</keyword>
<dbReference type="AlphaFoldDB" id="A0A8J8AWZ4"/>
<dbReference type="RefSeq" id="WP_211925465.1">
    <property type="nucleotide sequence ID" value="NZ_JAGQFT020000005.1"/>
</dbReference>
<dbReference type="Proteomes" id="UP000675747">
    <property type="component" value="Unassembled WGS sequence"/>
</dbReference>
<feature type="transmembrane region" description="Helical" evidence="2">
    <location>
        <begin position="27"/>
        <end position="48"/>
    </location>
</feature>
<dbReference type="EC" id="2.1.1.107" evidence="3"/>
<dbReference type="EMBL" id="JAGQFT010000011">
    <property type="protein sequence ID" value="MBR0561500.1"/>
    <property type="molecule type" value="Genomic_DNA"/>
</dbReference>
<proteinExistence type="predicted"/>
<gene>
    <name evidence="4" type="ORF">KB893_009870</name>
    <name evidence="3" type="ORF">KB893_03025</name>
</gene>
<organism evidence="3">
    <name type="scientific">Coralloluteibacterium stylophorae</name>
    <dbReference type="NCBI Taxonomy" id="1776034"/>
    <lineage>
        <taxon>Bacteria</taxon>
        <taxon>Pseudomonadati</taxon>
        <taxon>Pseudomonadota</taxon>
        <taxon>Gammaproteobacteria</taxon>
        <taxon>Lysobacterales</taxon>
        <taxon>Lysobacteraceae</taxon>
        <taxon>Coralloluteibacterium</taxon>
    </lineage>
</organism>
<keyword evidence="3" id="KW-0489">Methyltransferase</keyword>
<feature type="region of interest" description="Disordered" evidence="1">
    <location>
        <begin position="1"/>
        <end position="21"/>
    </location>
</feature>
<dbReference type="Pfam" id="PF04375">
    <property type="entry name" value="HemX"/>
    <property type="match status" value="1"/>
</dbReference>
<dbReference type="GO" id="GO:0004851">
    <property type="term" value="F:uroporphyrin-III C-methyltransferase activity"/>
    <property type="evidence" value="ECO:0007669"/>
    <property type="project" value="UniProtKB-EC"/>
</dbReference>
<keyword evidence="2" id="KW-0812">Transmembrane</keyword>
<feature type="region of interest" description="Disordered" evidence="1">
    <location>
        <begin position="359"/>
        <end position="393"/>
    </location>
</feature>
<evidence type="ECO:0000256" key="1">
    <source>
        <dbReference type="SAM" id="MobiDB-lite"/>
    </source>
</evidence>
<protein>
    <submittedName>
        <fullName evidence="3">Uroporphyrinogen-III C-methyltransferase</fullName>
        <ecNumber evidence="3">2.1.1.107</ecNumber>
    </submittedName>
</protein>
<name>A0A8J8AWZ4_9GAMM</name>
<evidence type="ECO:0000313" key="4">
    <source>
        <dbReference type="EMBL" id="MBS7457440.1"/>
    </source>
</evidence>
<evidence type="ECO:0000313" key="5">
    <source>
        <dbReference type="Proteomes" id="UP000675747"/>
    </source>
</evidence>
<dbReference type="PANTHER" id="PTHR38043:SF1">
    <property type="entry name" value="PROTEIN HEMX"/>
    <property type="match status" value="1"/>
</dbReference>
<reference evidence="4 5" key="1">
    <citation type="journal article" date="2021" name="Microbiol. Resour. Announc.">
        <title>Draft Genome Sequence of Coralloluteibacterium stylophorae LMG 29479T.</title>
        <authorList>
            <person name="Karlyshev A.V."/>
            <person name="Kudryashova E.B."/>
            <person name="Ariskina E.V."/>
            <person name="Conroy A.P."/>
            <person name="Abidueva E.Y."/>
        </authorList>
    </citation>
    <scope>NUCLEOTIDE SEQUENCE [LARGE SCALE GENOMIC DNA]</scope>
    <source>
        <strain evidence="4 5">LMG 29479</strain>
    </source>
</reference>
<evidence type="ECO:0000313" key="3">
    <source>
        <dbReference type="EMBL" id="MBR0561500.1"/>
    </source>
</evidence>
<dbReference type="PANTHER" id="PTHR38043">
    <property type="entry name" value="PROTEIN HEMX"/>
    <property type="match status" value="1"/>
</dbReference>
<dbReference type="InterPro" id="IPR007470">
    <property type="entry name" value="HemX"/>
</dbReference>
<keyword evidence="5" id="KW-1185">Reference proteome</keyword>
<dbReference type="GO" id="GO:0032259">
    <property type="term" value="P:methylation"/>
    <property type="evidence" value="ECO:0007669"/>
    <property type="project" value="UniProtKB-KW"/>
</dbReference>
<keyword evidence="2" id="KW-0472">Membrane</keyword>
<evidence type="ECO:0000256" key="2">
    <source>
        <dbReference type="SAM" id="Phobius"/>
    </source>
</evidence>
<comment type="caution">
    <text evidence="3">The sequence shown here is derived from an EMBL/GenBank/DDBJ whole genome shotgun (WGS) entry which is preliminary data.</text>
</comment>